<proteinExistence type="predicted"/>
<dbReference type="OrthoDB" id="6436830at2759"/>
<organism evidence="1 2">
    <name type="scientific">Araneus ventricosus</name>
    <name type="common">Orbweaver spider</name>
    <name type="synonym">Epeira ventricosa</name>
    <dbReference type="NCBI Taxonomy" id="182803"/>
    <lineage>
        <taxon>Eukaryota</taxon>
        <taxon>Metazoa</taxon>
        <taxon>Ecdysozoa</taxon>
        <taxon>Arthropoda</taxon>
        <taxon>Chelicerata</taxon>
        <taxon>Arachnida</taxon>
        <taxon>Araneae</taxon>
        <taxon>Araneomorphae</taxon>
        <taxon>Entelegynae</taxon>
        <taxon>Araneoidea</taxon>
        <taxon>Araneidae</taxon>
        <taxon>Araneus</taxon>
    </lineage>
</organism>
<name>A0A4Y2AI08_ARAVE</name>
<dbReference type="SUPFAM" id="SSF53098">
    <property type="entry name" value="Ribonuclease H-like"/>
    <property type="match status" value="1"/>
</dbReference>
<sequence>MNSKVGLAFVVYEDDQKFCVQLFRIRDEYTVFQVELLCINLAVKWFKENGAAFSQYIICSDFLSSLFALLNIRSKERLVKETLAILRTLKEHHMDIFFTHVKGHCRILGNERADNTLNMPININVGIPKCHWKRLSHQKLLGRCEEE</sequence>
<dbReference type="InterPro" id="IPR012337">
    <property type="entry name" value="RNaseH-like_sf"/>
</dbReference>
<dbReference type="EMBL" id="BGPR01000016">
    <property type="protein sequence ID" value="GBL78594.1"/>
    <property type="molecule type" value="Genomic_DNA"/>
</dbReference>
<dbReference type="InterPro" id="IPR036397">
    <property type="entry name" value="RNaseH_sf"/>
</dbReference>
<dbReference type="GO" id="GO:0003676">
    <property type="term" value="F:nucleic acid binding"/>
    <property type="evidence" value="ECO:0007669"/>
    <property type="project" value="InterPro"/>
</dbReference>
<protein>
    <submittedName>
        <fullName evidence="1">Uncharacterized protein</fullName>
    </submittedName>
</protein>
<comment type="caution">
    <text evidence="1">The sequence shown here is derived from an EMBL/GenBank/DDBJ whole genome shotgun (WGS) entry which is preliminary data.</text>
</comment>
<gene>
    <name evidence="1" type="ORF">AVEN_65187_1</name>
</gene>
<keyword evidence="2" id="KW-1185">Reference proteome</keyword>
<dbReference type="CDD" id="cd09276">
    <property type="entry name" value="Rnase_HI_RT_non_LTR"/>
    <property type="match status" value="1"/>
</dbReference>
<dbReference type="AlphaFoldDB" id="A0A4Y2AI08"/>
<reference evidence="1 2" key="1">
    <citation type="journal article" date="2019" name="Sci. Rep.">
        <title>Orb-weaving spider Araneus ventricosus genome elucidates the spidroin gene catalogue.</title>
        <authorList>
            <person name="Kono N."/>
            <person name="Nakamura H."/>
            <person name="Ohtoshi R."/>
            <person name="Moran D.A.P."/>
            <person name="Shinohara A."/>
            <person name="Yoshida Y."/>
            <person name="Fujiwara M."/>
            <person name="Mori M."/>
            <person name="Tomita M."/>
            <person name="Arakawa K."/>
        </authorList>
    </citation>
    <scope>NUCLEOTIDE SEQUENCE [LARGE SCALE GENOMIC DNA]</scope>
</reference>
<evidence type="ECO:0000313" key="1">
    <source>
        <dbReference type="EMBL" id="GBL78594.1"/>
    </source>
</evidence>
<dbReference type="Proteomes" id="UP000499080">
    <property type="component" value="Unassembled WGS sequence"/>
</dbReference>
<accession>A0A4Y2AI08</accession>
<evidence type="ECO:0000313" key="2">
    <source>
        <dbReference type="Proteomes" id="UP000499080"/>
    </source>
</evidence>
<dbReference type="Gene3D" id="3.30.420.10">
    <property type="entry name" value="Ribonuclease H-like superfamily/Ribonuclease H"/>
    <property type="match status" value="1"/>
</dbReference>